<organism evidence="1 2">
    <name type="scientific">Comamonas aquatica</name>
    <dbReference type="NCBI Taxonomy" id="225991"/>
    <lineage>
        <taxon>Bacteria</taxon>
        <taxon>Pseudomonadati</taxon>
        <taxon>Pseudomonadota</taxon>
        <taxon>Betaproteobacteria</taxon>
        <taxon>Burkholderiales</taxon>
        <taxon>Comamonadaceae</taxon>
        <taxon>Comamonas</taxon>
    </lineage>
</organism>
<dbReference type="AlphaFoldDB" id="A0AA42L7E1"/>
<sequence>MERKIITTHNFETFISENFKPFETAISECSEAAYQAAFSCDSARKLKNIVYLYKVSKKIPRLIGESDILYIGQTSTSFQARYARFASKISALQRNKKVHQHYGEIYISACAFEVLDSTLISAENRLLWHYYCNHAEYPPFNYTKAFRPALD</sequence>
<dbReference type="Proteomes" id="UP001158297">
    <property type="component" value="Unassembled WGS sequence"/>
</dbReference>
<name>A0AA42L7E1_9BURK</name>
<evidence type="ECO:0000313" key="2">
    <source>
        <dbReference type="Proteomes" id="UP001158297"/>
    </source>
</evidence>
<reference evidence="1" key="1">
    <citation type="submission" date="2022-09" db="EMBL/GenBank/DDBJ databases">
        <title>Intensive care unit water sources are persistently colonized with multi-drug resistant bacteria and are the site of extensive horizontal gene transfer of antibiotic resistance genes.</title>
        <authorList>
            <person name="Diorio-Toth L."/>
        </authorList>
    </citation>
    <scope>NUCLEOTIDE SEQUENCE</scope>
    <source>
        <strain evidence="1">GD04130</strain>
    </source>
</reference>
<dbReference type="RefSeq" id="WP_156106102.1">
    <property type="nucleotide sequence ID" value="NZ_JAOCET010000001.1"/>
</dbReference>
<gene>
    <name evidence="1" type="ORF">N7330_13560</name>
</gene>
<dbReference type="EMBL" id="JAODZU010000016">
    <property type="protein sequence ID" value="MDH0364069.1"/>
    <property type="molecule type" value="Genomic_DNA"/>
</dbReference>
<accession>A0AA42L7E1</accession>
<proteinExistence type="predicted"/>
<comment type="caution">
    <text evidence="1">The sequence shown here is derived from an EMBL/GenBank/DDBJ whole genome shotgun (WGS) entry which is preliminary data.</text>
</comment>
<evidence type="ECO:0000313" key="1">
    <source>
        <dbReference type="EMBL" id="MDH0364069.1"/>
    </source>
</evidence>
<protein>
    <submittedName>
        <fullName evidence="1">Uncharacterized protein</fullName>
    </submittedName>
</protein>